<dbReference type="Proteomes" id="UP001358193">
    <property type="component" value="Segment"/>
</dbReference>
<proteinExistence type="predicted"/>
<reference evidence="1 2" key="1">
    <citation type="submission" date="2023-11" db="EMBL/GenBank/DDBJ databases">
        <authorList>
            <person name="Cook R."/>
            <person name="Crisci M."/>
            <person name="Pye H."/>
            <person name="Adriaenssens E."/>
            <person name="Santini J."/>
        </authorList>
    </citation>
    <scope>NUCLEOTIDE SEQUENCE [LARGE SCALE GENOMIC DNA]</scope>
    <source>
        <strain evidence="1">Lak_Megaphage_Sonny</strain>
    </source>
</reference>
<accession>A0ABZ0Z4D5</accession>
<evidence type="ECO:0000313" key="1">
    <source>
        <dbReference type="EMBL" id="WQJ53546.1"/>
    </source>
</evidence>
<protein>
    <submittedName>
        <fullName evidence="1">Uncharacterized protein</fullName>
    </submittedName>
</protein>
<evidence type="ECO:0000313" key="2">
    <source>
        <dbReference type="Proteomes" id="UP001358193"/>
    </source>
</evidence>
<name>A0ABZ0Z4D5_9CAUD</name>
<organism evidence="1 2">
    <name type="scientific">phage Lak_Megaphage_Sonny</name>
    <dbReference type="NCBI Taxonomy" id="3109229"/>
    <lineage>
        <taxon>Viruses</taxon>
        <taxon>Duplodnaviria</taxon>
        <taxon>Heunggongvirae</taxon>
        <taxon>Uroviricota</taxon>
        <taxon>Caudoviricetes</taxon>
        <taxon>Caudoviricetes code 15 clade</taxon>
    </lineage>
</organism>
<sequence length="142" mass="16563">MNKKKLYETLSHNISKSLDKLLNESVNNINQKVEYILHLFENYDDSEEDDRIDLDDALEDIEWDALKKDNKHFECEGSFRYHKDVYTFMGDFITVPNYDALDLVENGKCECWVNNEKYAGSSETVASIINYIISDGWGPSEF</sequence>
<keyword evidence="2" id="KW-1185">Reference proteome</keyword>
<dbReference type="EMBL" id="OR769223">
    <property type="protein sequence ID" value="WQJ53546.1"/>
    <property type="molecule type" value="Genomic_DNA"/>
</dbReference>